<protein>
    <recommendedName>
        <fullName evidence="2">GT44 domain-containing protein</fullName>
    </recommendedName>
</protein>
<dbReference type="PROSITE" id="PS51257">
    <property type="entry name" value="PROKAR_LIPOPROTEIN"/>
    <property type="match status" value="1"/>
</dbReference>
<keyword evidence="4" id="KW-1185">Reference proteome</keyword>
<name>A0A3N2QBB3_9BACT</name>
<dbReference type="Pfam" id="PF12919">
    <property type="entry name" value="TcdA_TcdB"/>
    <property type="match status" value="1"/>
</dbReference>
<accession>A0A3N2QBB3</accession>
<dbReference type="InterPro" id="IPR029044">
    <property type="entry name" value="Nucleotide-diphossugar_trans"/>
</dbReference>
<dbReference type="AlphaFoldDB" id="A0A3N2QBB3"/>
<gene>
    <name evidence="3" type="ORF">EDM02_04120</name>
</gene>
<evidence type="ECO:0000259" key="2">
    <source>
        <dbReference type="Pfam" id="PF12919"/>
    </source>
</evidence>
<proteinExistence type="predicted"/>
<feature type="coiled-coil region" evidence="1">
    <location>
        <begin position="79"/>
        <end position="134"/>
    </location>
</feature>
<dbReference type="EMBL" id="RARA01000026">
    <property type="protein sequence ID" value="ROT47051.1"/>
    <property type="molecule type" value="Genomic_DNA"/>
</dbReference>
<reference evidence="3 4" key="1">
    <citation type="submission" date="2018-09" db="EMBL/GenBank/DDBJ databases">
        <title>Comparative Genomics of Wolbachia-Cardinium Dual Endosymbiosis in a Plant-Parasitic Nematode.</title>
        <authorList>
            <person name="Brown A.M.V."/>
            <person name="Wasala S.K."/>
            <person name="Howe D.K."/>
            <person name="Peetz A.B."/>
            <person name="Zasada I.A."/>
            <person name="Denver D.R."/>
        </authorList>
    </citation>
    <scope>NUCLEOTIDE SEQUENCE [LARGE SCALE GENOMIC DNA]</scope>
    <source>
        <strain evidence="3 4">Pp_1</strain>
    </source>
</reference>
<dbReference type="Gene3D" id="3.90.550.20">
    <property type="match status" value="1"/>
</dbReference>
<comment type="caution">
    <text evidence="3">The sequence shown here is derived from an EMBL/GenBank/DDBJ whole genome shotgun (WGS) entry which is preliminary data.</text>
</comment>
<evidence type="ECO:0000256" key="1">
    <source>
        <dbReference type="SAM" id="Coils"/>
    </source>
</evidence>
<dbReference type="OrthoDB" id="9802987at2"/>
<keyword evidence="1" id="KW-0175">Coiled coil</keyword>
<evidence type="ECO:0000313" key="4">
    <source>
        <dbReference type="Proteomes" id="UP000270927"/>
    </source>
</evidence>
<dbReference type="SUPFAM" id="SSF53448">
    <property type="entry name" value="Nucleotide-diphospho-sugar transferases"/>
    <property type="match status" value="1"/>
</dbReference>
<sequence>MFRIVFQISFTIMWLVCSFFVSCNTYRHEMKTKIKLNMQHIPTSNSSSPDFVRGLLDNIQNLNSRYFTAAYARKVQDCLDNLKRDNITQEEKYQEINVLRTIIKIACWNNQMVNISTKTEIEELDKKLAKVQLEVYNTLSSPVPKELHFIWLGSPLGKIQKSYIETWYQVNNGDGYQINIWYDSQALIVYETNEKIKEYVKKNFPSNYITQVNDLQDQLFNAINNSCENPDVIRVRFLTQEKIVTEKENFQDKLEQNQQAIKEFQQQKHNLYKIRDIRTDGKIDAWTLKDPYNQELSLRMNCASASDCARLEIIKQYGGIYIDVDLLPPFQEHIDIFSDFKNLEDNKIELNRVLYTVQTEQLLNNVPAALRLDGRNDLSNHYLHMMYPPPTGIFLLYPSSCISSEMSRKQIEINRKHTQISIKKDIAYYWKLKEIIQSIQYTSNNISSKSIKEIFAPLGEIKIMKNHFRTSSIGYLCNNSFIATHCDTGSENNDITKLIKKISGNYARLKKIGDKKNITNLDINFLSYRKDGLEAGSSATVAISGPAAYNSFYRENFQESYKEKLPDNIVYQHIPILMLYPSSNYENNIQLPNALKYNTWTEEDATCSWMIDSDTQVLKKAKDSKIFNFVGINNFRPKHNKVLILEFGKKNKEGKIMRSFISEQTASLLYARTINSKSRWMCWDGENFIHITGEKISLDEESEIKIVHYPFNVEDKIEKVESEAIMNVSNVIQIYWTLSDVKNKALGSVSFVNTVLDGTLLIETYMTIQPSMFHWFRYDWAKKLAKNTDKATLTVTILPAPLY</sequence>
<dbReference type="Proteomes" id="UP000270927">
    <property type="component" value="Unassembled WGS sequence"/>
</dbReference>
<feature type="domain" description="GT44" evidence="2">
    <location>
        <begin position="145"/>
        <end position="344"/>
    </location>
</feature>
<dbReference type="InterPro" id="IPR024770">
    <property type="entry name" value="TcdA/TcdB_cat"/>
</dbReference>
<dbReference type="GO" id="GO:0016757">
    <property type="term" value="F:glycosyltransferase activity"/>
    <property type="evidence" value="ECO:0007669"/>
    <property type="project" value="InterPro"/>
</dbReference>
<evidence type="ECO:0000313" key="3">
    <source>
        <dbReference type="EMBL" id="ROT47051.1"/>
    </source>
</evidence>
<organism evidence="3 4">
    <name type="scientific">Candidatus Cardinium hertigii</name>
    <dbReference type="NCBI Taxonomy" id="247481"/>
    <lineage>
        <taxon>Bacteria</taxon>
        <taxon>Pseudomonadati</taxon>
        <taxon>Bacteroidota</taxon>
        <taxon>Cytophagia</taxon>
        <taxon>Cytophagales</taxon>
        <taxon>Amoebophilaceae</taxon>
        <taxon>Candidatus Cardinium</taxon>
    </lineage>
</organism>